<dbReference type="GO" id="GO:0004386">
    <property type="term" value="F:helicase activity"/>
    <property type="evidence" value="ECO:0007669"/>
    <property type="project" value="UniProtKB-KW"/>
</dbReference>
<organism evidence="3 4">
    <name type="scientific">Salmonella enterica subsp. indica</name>
    <dbReference type="NCBI Taxonomy" id="59207"/>
    <lineage>
        <taxon>Bacteria</taxon>
        <taxon>Pseudomonadati</taxon>
        <taxon>Pseudomonadota</taxon>
        <taxon>Gammaproteobacteria</taxon>
        <taxon>Enterobacterales</taxon>
        <taxon>Enterobacteriaceae</taxon>
        <taxon>Salmonella</taxon>
    </lineage>
</organism>
<dbReference type="InterPro" id="IPR040677">
    <property type="entry name" value="LPD7"/>
</dbReference>
<keyword evidence="3" id="KW-0378">Hydrolase</keyword>
<dbReference type="Proteomes" id="UP000254220">
    <property type="component" value="Unassembled WGS sequence"/>
</dbReference>
<sequence length="519" mass="59136">MSEQQNDFTNVGAFKIDNQFATSIRYEVDKGADDNLSGSLSFLNGRKQVAKEPFSSKDELISLVGDKNADSIISNVGASKTSTEEKMRGKLQAEDLVYMEKVTKEPVNEIEQGMEREQDERLRQFLELQRQDMRRIRKEMNIPGFDRDRDDKPEEGSSFSSSDTKGKDNTSQDVGADGIPSVILSRYIKNENKYHYPDQSVAFEDKGKRLSTRSENKQLIKDLISISESRGWDSIRVRGSEEFRRSAWFEASQRGLEVTGYKPTEVEKAHLISILEKQGKELPEQQKGGRSNTIEMTNIRNKEQGTEQDKAIDQMEQEPPLKPGVHRGVLLDHGKDFYNHDKKESESYYARIQTEKGERELWGQDLSRAISESGAEKGDKVDLEFKGKKPVTVDKEIKDDSGKVIGHEKIETHRSTWSVEKVQVFNQEQRSEALKKHPELASSYVTMKAAEKFAAKQWPDDPEMQNRFTGAVKETLSKKMEAGERIPTPAVTRVKQPEKEQQASAEKAKNHDKDMGVYR</sequence>
<feature type="region of interest" description="Disordered" evidence="1">
    <location>
        <begin position="478"/>
        <end position="519"/>
    </location>
</feature>
<gene>
    <name evidence="3" type="ORF">NCTC12420_05178</name>
</gene>
<proteinExistence type="predicted"/>
<reference evidence="3 4" key="1">
    <citation type="submission" date="2018-06" db="EMBL/GenBank/DDBJ databases">
        <authorList>
            <consortium name="Pathogen Informatics"/>
            <person name="Doyle S."/>
        </authorList>
    </citation>
    <scope>NUCLEOTIDE SEQUENCE [LARGE SCALE GENOMIC DNA]</scope>
    <source>
        <strain evidence="3 4">NCTC12420</strain>
    </source>
</reference>
<evidence type="ECO:0000256" key="1">
    <source>
        <dbReference type="SAM" id="MobiDB-lite"/>
    </source>
</evidence>
<feature type="compositionally biased region" description="Basic and acidic residues" evidence="1">
    <location>
        <begin position="495"/>
        <end position="519"/>
    </location>
</feature>
<evidence type="ECO:0000313" key="3">
    <source>
        <dbReference type="EMBL" id="SUI48935.1"/>
    </source>
</evidence>
<dbReference type="AlphaFoldDB" id="A0A379YRY6"/>
<keyword evidence="3" id="KW-0547">Nucleotide-binding</keyword>
<feature type="domain" description="Large polyvalent protein-associated" evidence="2">
    <location>
        <begin position="185"/>
        <end position="268"/>
    </location>
</feature>
<protein>
    <submittedName>
        <fullName evidence="3">Primase-helicase family member protein</fullName>
    </submittedName>
</protein>
<accession>A0A379YRY6</accession>
<keyword evidence="3" id="KW-0347">Helicase</keyword>
<dbReference type="RefSeq" id="WP_079777051.1">
    <property type="nucleotide sequence ID" value="NZ_DADWZK010000037.1"/>
</dbReference>
<evidence type="ECO:0000259" key="2">
    <source>
        <dbReference type="Pfam" id="PF18821"/>
    </source>
</evidence>
<dbReference type="EMBL" id="UGYB01000005">
    <property type="protein sequence ID" value="SUI48935.1"/>
    <property type="molecule type" value="Genomic_DNA"/>
</dbReference>
<feature type="region of interest" description="Disordered" evidence="1">
    <location>
        <begin position="137"/>
        <end position="177"/>
    </location>
</feature>
<evidence type="ECO:0000313" key="4">
    <source>
        <dbReference type="Proteomes" id="UP000254220"/>
    </source>
</evidence>
<name>A0A379YRY6_SALER</name>
<keyword evidence="3" id="KW-0067">ATP-binding</keyword>
<feature type="compositionally biased region" description="Basic and acidic residues" evidence="1">
    <location>
        <begin position="137"/>
        <end position="155"/>
    </location>
</feature>
<dbReference type="Pfam" id="PF18821">
    <property type="entry name" value="LPD7"/>
    <property type="match status" value="1"/>
</dbReference>